<dbReference type="InterPro" id="IPR036637">
    <property type="entry name" value="Phosphohistidine_dom_sf"/>
</dbReference>
<evidence type="ECO:0000313" key="2">
    <source>
        <dbReference type="EMBL" id="AAF12663.1"/>
    </source>
</evidence>
<dbReference type="Proteomes" id="UP000002524">
    <property type="component" value="Plasmid CP1"/>
</dbReference>
<evidence type="ECO:0000313" key="3">
    <source>
        <dbReference type="Proteomes" id="UP000002524"/>
    </source>
</evidence>
<dbReference type="SUPFAM" id="SSF52009">
    <property type="entry name" value="Phosphohistidine domain"/>
    <property type="match status" value="1"/>
</dbReference>
<accession>Q9RZI1</accession>
<keyword evidence="2" id="KW-0614">Plasmid</keyword>
<feature type="domain" description="PEP-utilising enzyme mobile" evidence="1">
    <location>
        <begin position="328"/>
        <end position="397"/>
    </location>
</feature>
<dbReference type="RefSeq" id="WP_010884080.1">
    <property type="nucleotide sequence ID" value="NC_000959.1"/>
</dbReference>
<organism evidence="2 3">
    <name type="scientific">Deinococcus radiodurans (strain ATCC 13939 / DSM 20539 / JCM 16871 / CCUG 27074 / LMG 4051 / NBRC 15346 / NCIMB 9279 / VKM B-1422 / R1)</name>
    <dbReference type="NCBI Taxonomy" id="243230"/>
    <lineage>
        <taxon>Bacteria</taxon>
        <taxon>Thermotogati</taxon>
        <taxon>Deinococcota</taxon>
        <taxon>Deinococci</taxon>
        <taxon>Deinococcales</taxon>
        <taxon>Deinococcaceae</taxon>
        <taxon>Deinococcus</taxon>
    </lineage>
</organism>
<dbReference type="KEGG" id="dra:DR_C0002"/>
<dbReference type="Gene3D" id="3.50.30.10">
    <property type="entry name" value="Phosphohistidine domain"/>
    <property type="match status" value="1"/>
</dbReference>
<name>Q9RZI1_DEIRA</name>
<dbReference type="PANTHER" id="PTHR43615:SF1">
    <property type="entry name" value="PPDK_N DOMAIN-CONTAINING PROTEIN"/>
    <property type="match status" value="1"/>
</dbReference>
<dbReference type="PANTHER" id="PTHR43615">
    <property type="entry name" value="PHOSPHOENOLPYRUVATE SYNTHASE-RELATED"/>
    <property type="match status" value="1"/>
</dbReference>
<dbReference type="InParanoid" id="Q9RZI1"/>
<proteinExistence type="predicted"/>
<reference evidence="2 3" key="1">
    <citation type="journal article" date="1999" name="Science">
        <title>Genome sequence of the radioresistant bacterium Deinococcus radiodurans R1.</title>
        <authorList>
            <person name="White O."/>
            <person name="Eisen J.A."/>
            <person name="Heidelberg J.F."/>
            <person name="Hickey E.K."/>
            <person name="Peterson J.D."/>
            <person name="Dodson R.J."/>
            <person name="Haft D.H."/>
            <person name="Gwinn M.L."/>
            <person name="Nelson W.C."/>
            <person name="Richardson D.L."/>
            <person name="Moffat K.S."/>
            <person name="Qin H."/>
            <person name="Jiang L."/>
            <person name="Pamphile W."/>
            <person name="Crosby M."/>
            <person name="Shen M."/>
            <person name="Vamathevan J.J."/>
            <person name="Lam P."/>
            <person name="McDonald L."/>
            <person name="Utterback T."/>
            <person name="Zalewski C."/>
            <person name="Makarova K.S."/>
            <person name="Aravind L."/>
            <person name="Daly M.J."/>
            <person name="Minton K.W."/>
            <person name="Fleischmann R.D."/>
            <person name="Ketchum K.A."/>
            <person name="Nelson K.E."/>
            <person name="Salzberg S."/>
            <person name="Smith H.O."/>
            <person name="Venter J.C."/>
            <person name="Fraser C.M."/>
        </authorList>
    </citation>
    <scope>NUCLEOTIDE SEQUENCE [LARGE SCALE GENOMIC DNA]</scope>
    <source>
        <strain evidence="3">ATCC 13939 / DSM 20539 / JCM 16871 / LMG 4051 / NBRC 15346 / NCIMB 9279 / R1 / VKM B-1422</strain>
        <plasmid evidence="3">Plasmid CP1</plasmid>
    </source>
</reference>
<protein>
    <submittedName>
        <fullName evidence="2">Phosphoenolpyruvate synthase-related protein</fullName>
    </submittedName>
</protein>
<dbReference type="Pfam" id="PF00391">
    <property type="entry name" value="PEP-utilizers"/>
    <property type="match status" value="1"/>
</dbReference>
<dbReference type="AlphaFoldDB" id="Q9RZI1"/>
<dbReference type="InterPro" id="IPR051549">
    <property type="entry name" value="PEP_Utilizing_Enz"/>
</dbReference>
<gene>
    <name evidence="2" type="ordered locus">DR_C0002</name>
</gene>
<evidence type="ECO:0000259" key="1">
    <source>
        <dbReference type="Pfam" id="PF00391"/>
    </source>
</evidence>
<dbReference type="EnsemblBacteria" id="AAF12663">
    <property type="protein sequence ID" value="AAF12663"/>
    <property type="gene ID" value="DR_C0002"/>
</dbReference>
<sequence>MSHLVRLEDISLTGIPDDELGRLLQEIIELCGYAWDVHHRLTYPEVEAFYNWCRINIAGVTNEELHELFLGQDFLSLRQARGFWKLAHIASSLTEGCVEEDSDWATQPQFLAELSQFVSKHGLYLTTYCDIGRPSWEEDPSAIVAIVKRYMAANLPDPSLRIEQQILKRQERCQVLSAALPIDKRPEFDRLYLSAFSSLHLREDHVEWIEQRPLALLRRVCKAFGIRLHALGLIEDPLDCAYFTLTELYQFACGISIAQALRELPARKSSYESDLKFKPPRFIREAPRSSPDDVSKLLKGMGISRGTVSGRVCSVRSVGEAFEKLSWGDILVCPEIGPDWTPLFSIAGGLVIESFAGGMLSHAALVAREYRIPAILGIKSACSLLDGRYVDLDGTTGLVEIGRRFESM</sequence>
<dbReference type="InterPro" id="IPR008279">
    <property type="entry name" value="PEP-util_enz_mobile_dom"/>
</dbReference>
<dbReference type="HOGENOM" id="CLU_673905_0_0_0"/>
<dbReference type="GO" id="GO:0016772">
    <property type="term" value="F:transferase activity, transferring phosphorus-containing groups"/>
    <property type="evidence" value="ECO:0007669"/>
    <property type="project" value="InterPro"/>
</dbReference>
<dbReference type="PIR" id="B75635">
    <property type="entry name" value="B75635"/>
</dbReference>
<dbReference type="GeneID" id="69519396"/>
<keyword evidence="3" id="KW-1185">Reference proteome</keyword>
<geneLocation type="plasmid" evidence="2 3">
    <name>CP1</name>
</geneLocation>
<dbReference type="OrthoDB" id="9765468at2"/>
<dbReference type="EMBL" id="AE001827">
    <property type="protein sequence ID" value="AAF12663.1"/>
    <property type="molecule type" value="Genomic_DNA"/>
</dbReference>